<evidence type="ECO:0000256" key="4">
    <source>
        <dbReference type="ARBA" id="ARBA00023110"/>
    </source>
</evidence>
<dbReference type="Gene3D" id="3.15.10.20">
    <property type="entry name" value="Activator of Hsp90 ATPase Aha1, N-terminal domain"/>
    <property type="match status" value="1"/>
</dbReference>
<comment type="catalytic activity">
    <reaction evidence="1">
        <text>[protein]-peptidylproline (omega=180) = [protein]-peptidylproline (omega=0)</text>
        <dbReference type="Rhea" id="RHEA:16237"/>
        <dbReference type="Rhea" id="RHEA-COMP:10747"/>
        <dbReference type="Rhea" id="RHEA-COMP:10748"/>
        <dbReference type="ChEBI" id="CHEBI:83833"/>
        <dbReference type="ChEBI" id="CHEBI:83834"/>
        <dbReference type="EC" id="5.2.1.8"/>
    </reaction>
</comment>
<evidence type="ECO:0000256" key="6">
    <source>
        <dbReference type="SAM" id="MobiDB-lite"/>
    </source>
</evidence>
<dbReference type="InterPro" id="IPR036338">
    <property type="entry name" value="Aha1"/>
</dbReference>
<evidence type="ECO:0000256" key="1">
    <source>
        <dbReference type="ARBA" id="ARBA00000971"/>
    </source>
</evidence>
<accession>I7ISN6</accession>
<feature type="compositionally biased region" description="Polar residues" evidence="6">
    <location>
        <begin position="224"/>
        <end position="233"/>
    </location>
</feature>
<keyword evidence="9" id="KW-1185">Reference proteome</keyword>
<dbReference type="OrthoDB" id="298012at2759"/>
<feature type="compositionally biased region" description="Acidic residues" evidence="6">
    <location>
        <begin position="1"/>
        <end position="13"/>
    </location>
</feature>
<dbReference type="AlphaFoldDB" id="I7ISN6"/>
<keyword evidence="5" id="KW-0413">Isomerase</keyword>
<dbReference type="InterPro" id="IPR050754">
    <property type="entry name" value="FKBP4/5/8-like"/>
</dbReference>
<evidence type="ECO:0000259" key="7">
    <source>
        <dbReference type="SMART" id="SM01000"/>
    </source>
</evidence>
<feature type="region of interest" description="Disordered" evidence="6">
    <location>
        <begin position="1"/>
        <end position="20"/>
    </location>
</feature>
<proteinExistence type="inferred from homology"/>
<reference evidence="8 9" key="1">
    <citation type="journal article" date="2012" name="Nucleic Acids Res.">
        <title>Sequencing of the smallest Apicomplexan genome from the human pathogen Babesia microti.</title>
        <authorList>
            <person name="Cornillot E."/>
            <person name="Hadj-Kaddour K."/>
            <person name="Dassouli A."/>
            <person name="Noel B."/>
            <person name="Ranwez V."/>
            <person name="Vacherie B."/>
            <person name="Augagneur Y."/>
            <person name="Bres V."/>
            <person name="Duclos A."/>
            <person name="Randazzo S."/>
            <person name="Carcy B."/>
            <person name="Debierre-Grockiego F."/>
            <person name="Delbecq S."/>
            <person name="Moubri-Menage K."/>
            <person name="Shams-Eldin H."/>
            <person name="Usmani-Brown S."/>
            <person name="Bringaud F."/>
            <person name="Wincker P."/>
            <person name="Vivares C.P."/>
            <person name="Schwarz R.T."/>
            <person name="Schetters T.P."/>
            <person name="Krause P.J."/>
            <person name="Gorenflot A."/>
            <person name="Berry V."/>
            <person name="Barbe V."/>
            <person name="Ben Mamoun C."/>
        </authorList>
    </citation>
    <scope>NUCLEOTIDE SEQUENCE [LARGE SCALE GENOMIC DNA]</scope>
    <source>
        <strain evidence="8 9">RI</strain>
    </source>
</reference>
<dbReference type="PANTHER" id="PTHR46512:SF9">
    <property type="entry name" value="PEPTIDYLPROLYL ISOMERASE"/>
    <property type="match status" value="1"/>
</dbReference>
<reference evidence="8 9" key="3">
    <citation type="journal article" date="2016" name="Sci. Rep.">
        <title>Genome-wide diversity and gene expression profiling of Babesia microti isolates identify polymorphic genes that mediate host-pathogen interactions.</title>
        <authorList>
            <person name="Silva J.C."/>
            <person name="Cornillot E."/>
            <person name="McCracken C."/>
            <person name="Usmani-Brown S."/>
            <person name="Dwivedi A."/>
            <person name="Ifeonu O.O."/>
            <person name="Crabtree J."/>
            <person name="Gotia H.T."/>
            <person name="Virji A.Z."/>
            <person name="Reynes C."/>
            <person name="Colinge J."/>
            <person name="Kumar V."/>
            <person name="Lawres L."/>
            <person name="Pazzi J.E."/>
            <person name="Pablo J.V."/>
            <person name="Hung C."/>
            <person name="Brancato J."/>
            <person name="Kumari P."/>
            <person name="Orvis J."/>
            <person name="Tretina K."/>
            <person name="Chibucos M."/>
            <person name="Ott S."/>
            <person name="Sadzewicz L."/>
            <person name="Sengamalay N."/>
            <person name="Shetty A.C."/>
            <person name="Su Q."/>
            <person name="Tallon L."/>
            <person name="Fraser C.M."/>
            <person name="Frutos R."/>
            <person name="Molina D.M."/>
            <person name="Krause P.J."/>
            <person name="Ben Mamoun C."/>
        </authorList>
    </citation>
    <scope>NUCLEOTIDE SEQUENCE [LARGE SCALE GENOMIC DNA]</scope>
    <source>
        <strain evidence="8 9">RI</strain>
    </source>
</reference>
<keyword evidence="4" id="KW-0697">Rotamase</keyword>
<organism evidence="8 9">
    <name type="scientific">Babesia microti (strain RI)</name>
    <dbReference type="NCBI Taxonomy" id="1133968"/>
    <lineage>
        <taxon>Eukaryota</taxon>
        <taxon>Sar</taxon>
        <taxon>Alveolata</taxon>
        <taxon>Apicomplexa</taxon>
        <taxon>Aconoidasida</taxon>
        <taxon>Piroplasmida</taxon>
        <taxon>Babesiidae</taxon>
        <taxon>Babesia</taxon>
    </lineage>
</organism>
<dbReference type="SUPFAM" id="SSF103111">
    <property type="entry name" value="Activator of Hsp90 ATPase, Aha1"/>
    <property type="match status" value="1"/>
</dbReference>
<dbReference type="Gene3D" id="1.25.40.10">
    <property type="entry name" value="Tetratricopeptide repeat domain"/>
    <property type="match status" value="1"/>
</dbReference>
<dbReference type="InterPro" id="IPR011990">
    <property type="entry name" value="TPR-like_helical_dom_sf"/>
</dbReference>
<feature type="domain" description="Activator of Hsp90 ATPase AHSA1-like N-terminal" evidence="7">
    <location>
        <begin position="304"/>
        <end position="431"/>
    </location>
</feature>
<name>I7ISN6_BABMR</name>
<comment type="similarity">
    <text evidence="2">Belongs to the AHA1 family.</text>
</comment>
<protein>
    <recommendedName>
        <fullName evidence="3">peptidylprolyl isomerase</fullName>
        <ecNumber evidence="3">5.2.1.8</ecNumber>
    </recommendedName>
</protein>
<evidence type="ECO:0000313" key="8">
    <source>
        <dbReference type="EMBL" id="CCF75761.1"/>
    </source>
</evidence>
<dbReference type="EC" id="5.2.1.8" evidence="3"/>
<sequence>MTDSETESYEESVGETPEERIEAANEIKAKGNEAFKIKDFQNAKKLYEEAIERLYDAKPELEAALHNNAAAACLAMNEYFEAIRHTDEVLHLEPQNEKALYRCAQAKLMCGYPVEAKQYAASLLKIKPTSADARRIIKEANAKILVYENKQKQAFRGIFAKTAGMYEDVDKKQMDRKMEKYERAMRQREGKGLERVDMKTWENELIERKQAREEARKNAESEEGSTPSSQPSTKADELDEEDKKIISETKKMGYCYFKEHADKVEQHLKSFKSQNSIHTTPEVAEVKENKAISSWNAHATTYEEKDVTKWALEAFDYYIRGTATKINECEATVAILDINDLDGDANISVIRGTKRYMFEFTCSIDLNVMFGDKEEYKLKLHLNDISSELVTGETWKDEMTYSLTGIDKSARAKVSESIELFKELLCTSVSNFFERFKQIS</sequence>
<dbReference type="InterPro" id="IPR019734">
    <property type="entry name" value="TPR_rpt"/>
</dbReference>
<evidence type="ECO:0000256" key="2">
    <source>
        <dbReference type="ARBA" id="ARBA00006817"/>
    </source>
</evidence>
<dbReference type="SMART" id="SM00028">
    <property type="entry name" value="TPR"/>
    <property type="match status" value="2"/>
</dbReference>
<dbReference type="Proteomes" id="UP000002899">
    <property type="component" value="Chromosome IV"/>
</dbReference>
<dbReference type="GeneID" id="24426214"/>
<dbReference type="Pfam" id="PF09229">
    <property type="entry name" value="Aha1_N"/>
    <property type="match status" value="1"/>
</dbReference>
<dbReference type="RefSeq" id="XP_012650169.1">
    <property type="nucleotide sequence ID" value="XM_012794715.1"/>
</dbReference>
<dbReference type="GO" id="GO:0003755">
    <property type="term" value="F:peptidyl-prolyl cis-trans isomerase activity"/>
    <property type="evidence" value="ECO:0007669"/>
    <property type="project" value="UniProtKB-EC"/>
</dbReference>
<dbReference type="EMBL" id="LN871599">
    <property type="protein sequence ID" value="CCF75761.1"/>
    <property type="molecule type" value="Genomic_DNA"/>
</dbReference>
<feature type="compositionally biased region" description="Basic and acidic residues" evidence="6">
    <location>
        <begin position="211"/>
        <end position="220"/>
    </location>
</feature>
<dbReference type="InterPro" id="IPR015310">
    <property type="entry name" value="AHSA1-like_N"/>
</dbReference>
<evidence type="ECO:0000256" key="5">
    <source>
        <dbReference type="ARBA" id="ARBA00023235"/>
    </source>
</evidence>
<dbReference type="VEuPathDB" id="PiroplasmaDB:BmR1_04g07870"/>
<dbReference type="SUPFAM" id="SSF48452">
    <property type="entry name" value="TPR-like"/>
    <property type="match status" value="1"/>
</dbReference>
<reference evidence="8 9" key="2">
    <citation type="journal article" date="2013" name="PLoS ONE">
        <title>Whole genome mapping and re-organization of the nuclear and mitochondrial genomes of Babesia microti isolates.</title>
        <authorList>
            <person name="Cornillot E."/>
            <person name="Dassouli A."/>
            <person name="Garg A."/>
            <person name="Pachikara N."/>
            <person name="Randazzo S."/>
            <person name="Depoix D."/>
            <person name="Carcy B."/>
            <person name="Delbecq S."/>
            <person name="Frutos R."/>
            <person name="Silva J.C."/>
            <person name="Sutton R."/>
            <person name="Krause P.J."/>
            <person name="Mamoun C.B."/>
        </authorList>
    </citation>
    <scope>NUCLEOTIDE SEQUENCE [LARGE SCALE GENOMIC DNA]</scope>
    <source>
        <strain evidence="8 9">RI</strain>
    </source>
</reference>
<gene>
    <name evidence="8" type="ORF">BmR1_04g07870</name>
</gene>
<dbReference type="GO" id="GO:0051087">
    <property type="term" value="F:protein-folding chaperone binding"/>
    <property type="evidence" value="ECO:0007669"/>
    <property type="project" value="InterPro"/>
</dbReference>
<dbReference type="GO" id="GO:0001671">
    <property type="term" value="F:ATPase activator activity"/>
    <property type="evidence" value="ECO:0007669"/>
    <property type="project" value="InterPro"/>
</dbReference>
<dbReference type="SMART" id="SM01000">
    <property type="entry name" value="Aha1_N"/>
    <property type="match status" value="1"/>
</dbReference>
<feature type="region of interest" description="Disordered" evidence="6">
    <location>
        <begin position="211"/>
        <end position="241"/>
    </location>
</feature>
<evidence type="ECO:0000256" key="3">
    <source>
        <dbReference type="ARBA" id="ARBA00013194"/>
    </source>
</evidence>
<dbReference type="PANTHER" id="PTHR46512">
    <property type="entry name" value="PEPTIDYLPROLYL ISOMERASE"/>
    <property type="match status" value="1"/>
</dbReference>
<dbReference type="KEGG" id="bmic:BmR1_04g07870"/>
<evidence type="ECO:0000313" key="9">
    <source>
        <dbReference type="Proteomes" id="UP000002899"/>
    </source>
</evidence>